<organism evidence="1 2">
    <name type="scientific">Aromatoleum bremense</name>
    <dbReference type="NCBI Taxonomy" id="76115"/>
    <lineage>
        <taxon>Bacteria</taxon>
        <taxon>Pseudomonadati</taxon>
        <taxon>Pseudomonadota</taxon>
        <taxon>Betaproteobacteria</taxon>
        <taxon>Rhodocyclales</taxon>
        <taxon>Rhodocyclaceae</taxon>
        <taxon>Aromatoleum</taxon>
    </lineage>
</organism>
<comment type="caution">
    <text evidence="1">The sequence shown here is derived from an EMBL/GenBank/DDBJ whole genome shotgun (WGS) entry which is preliminary data.</text>
</comment>
<accession>A0ABX1NU10</accession>
<proteinExistence type="predicted"/>
<evidence type="ECO:0000313" key="1">
    <source>
        <dbReference type="EMBL" id="NMG15142.1"/>
    </source>
</evidence>
<protein>
    <submittedName>
        <fullName evidence="1">Uncharacterized protein</fullName>
    </submittedName>
</protein>
<evidence type="ECO:0000313" key="2">
    <source>
        <dbReference type="Proteomes" id="UP000633943"/>
    </source>
</evidence>
<name>A0ABX1NU10_9RHOO</name>
<dbReference type="EMBL" id="WTVP01000011">
    <property type="protein sequence ID" value="NMG15142.1"/>
    <property type="molecule type" value="Genomic_DNA"/>
</dbReference>
<keyword evidence="2" id="KW-1185">Reference proteome</keyword>
<reference evidence="1 2" key="1">
    <citation type="submission" date="2019-12" db="EMBL/GenBank/DDBJ databases">
        <title>Comparative genomics gives insights into the taxonomy of the Azoarcus-Aromatoleum group and reveals separate origins of nif in the plant-associated Azoarcus and non-plant-associated Aromatoleum sub-groups.</title>
        <authorList>
            <person name="Lafos M."/>
            <person name="Maluk M."/>
            <person name="Batista M."/>
            <person name="Junghare M."/>
            <person name="Carmona M."/>
            <person name="Faoro H."/>
            <person name="Cruz L.M."/>
            <person name="Battistoni F."/>
            <person name="De Souza E."/>
            <person name="Pedrosa F."/>
            <person name="Chen W.-M."/>
            <person name="Poole P.S."/>
            <person name="Dixon R.A."/>
            <person name="James E.K."/>
        </authorList>
    </citation>
    <scope>NUCLEOTIDE SEQUENCE [LARGE SCALE GENOMIC DNA]</scope>
    <source>
        <strain evidence="1 2">PbN1</strain>
    </source>
</reference>
<gene>
    <name evidence="1" type="ORF">GPA24_06205</name>
</gene>
<sequence length="242" mass="27901">MNNDFDGFLDGSFDAALDAMDLPWLPWVGSRYREAEGKTIILGESIYVYGSGDETVLHRILKKDSLRQRQMTHGILAKFKSRYLRNFERAVFLKRRPVAAERALLWSQVIYHNLVPRLLPSRKDRPTYDDYTKGWRVFLELAEVVQAQRCIVYGLESLKVKALLDLLSRDVITERRRLPAVGRNRPLALSFLLNGREMNLLFMRHPSAFFRWSKWGTVLRETGMIPIALGRNAGVVTHPASV</sequence>
<dbReference type="RefSeq" id="WP_169201843.1">
    <property type="nucleotide sequence ID" value="NZ_CP059467.1"/>
</dbReference>
<dbReference type="Proteomes" id="UP000633943">
    <property type="component" value="Unassembled WGS sequence"/>
</dbReference>